<accession>A0A6G1KB60</accession>
<dbReference type="SUPFAM" id="SSF53335">
    <property type="entry name" value="S-adenosyl-L-methionine-dependent methyltransferases"/>
    <property type="match status" value="1"/>
</dbReference>
<protein>
    <recommendedName>
        <fullName evidence="3">S-adenosyl-L-methionine-dependent methyltransferase</fullName>
    </recommendedName>
</protein>
<reference evidence="1" key="1">
    <citation type="journal article" date="2020" name="Stud. Mycol.">
        <title>101 Dothideomycetes genomes: a test case for predicting lifestyles and emergence of pathogens.</title>
        <authorList>
            <person name="Haridas S."/>
            <person name="Albert R."/>
            <person name="Binder M."/>
            <person name="Bloem J."/>
            <person name="Labutti K."/>
            <person name="Salamov A."/>
            <person name="Andreopoulos B."/>
            <person name="Baker S."/>
            <person name="Barry K."/>
            <person name="Bills G."/>
            <person name="Bluhm B."/>
            <person name="Cannon C."/>
            <person name="Castanera R."/>
            <person name="Culley D."/>
            <person name="Daum C."/>
            <person name="Ezra D."/>
            <person name="Gonzalez J."/>
            <person name="Henrissat B."/>
            <person name="Kuo A."/>
            <person name="Liang C."/>
            <person name="Lipzen A."/>
            <person name="Lutzoni F."/>
            <person name="Magnuson J."/>
            <person name="Mondo S."/>
            <person name="Nolan M."/>
            <person name="Ohm R."/>
            <person name="Pangilinan J."/>
            <person name="Park H.-J."/>
            <person name="Ramirez L."/>
            <person name="Alfaro M."/>
            <person name="Sun H."/>
            <person name="Tritt A."/>
            <person name="Yoshinaga Y."/>
            <person name="Zwiers L.-H."/>
            <person name="Turgeon B."/>
            <person name="Goodwin S."/>
            <person name="Spatafora J."/>
            <person name="Crous P."/>
            <person name="Grigoriev I."/>
        </authorList>
    </citation>
    <scope>NUCLEOTIDE SEQUENCE</scope>
    <source>
        <strain evidence="1">CBS 279.74</strain>
    </source>
</reference>
<organism evidence="1 2">
    <name type="scientific">Pleomassaria siparia CBS 279.74</name>
    <dbReference type="NCBI Taxonomy" id="1314801"/>
    <lineage>
        <taxon>Eukaryota</taxon>
        <taxon>Fungi</taxon>
        <taxon>Dikarya</taxon>
        <taxon>Ascomycota</taxon>
        <taxon>Pezizomycotina</taxon>
        <taxon>Dothideomycetes</taxon>
        <taxon>Pleosporomycetidae</taxon>
        <taxon>Pleosporales</taxon>
        <taxon>Pleomassariaceae</taxon>
        <taxon>Pleomassaria</taxon>
    </lineage>
</organism>
<dbReference type="EMBL" id="MU005769">
    <property type="protein sequence ID" value="KAF2710139.1"/>
    <property type="molecule type" value="Genomic_DNA"/>
</dbReference>
<dbReference type="PANTHER" id="PTHR43036">
    <property type="entry name" value="OSJNBB0011N17.9 PROTEIN"/>
    <property type="match status" value="1"/>
</dbReference>
<dbReference type="InterPro" id="IPR029063">
    <property type="entry name" value="SAM-dependent_MTases_sf"/>
</dbReference>
<dbReference type="Proteomes" id="UP000799428">
    <property type="component" value="Unassembled WGS sequence"/>
</dbReference>
<dbReference type="AlphaFoldDB" id="A0A6G1KB60"/>
<evidence type="ECO:0008006" key="3">
    <source>
        <dbReference type="Google" id="ProtNLM"/>
    </source>
</evidence>
<sequence length="245" mass="27939">MTTSAQDPDFPWSTRKYTPRHSAWPYTAEDFSRHDESPDDSFYSRPRFVTHIDDAAIAQLRAYYARVLPRSGRVLDLCSSWISHYPEECQIAVQDKEMEVVGIGMNKLELDANPVLPTPESRVLANLNTTPDVGLATEGKFDTATCVVSIDYLNKPLEVLSSLRESMNEEGHVHLVISNRCFPTKAVARWLKMDEEERLQMVGDYLHFSGWKNIEIVELKAPGYFSDPLWIVRGSKGEQKTEIQE</sequence>
<dbReference type="OrthoDB" id="2013972at2759"/>
<gene>
    <name evidence="1" type="ORF">K504DRAFT_466566</name>
</gene>
<keyword evidence="2" id="KW-1185">Reference proteome</keyword>
<evidence type="ECO:0000313" key="1">
    <source>
        <dbReference type="EMBL" id="KAF2710139.1"/>
    </source>
</evidence>
<name>A0A6G1KB60_9PLEO</name>
<evidence type="ECO:0000313" key="2">
    <source>
        <dbReference type="Proteomes" id="UP000799428"/>
    </source>
</evidence>
<dbReference type="PANTHER" id="PTHR43036:SF2">
    <property type="entry name" value="OS04G0481300 PROTEIN"/>
    <property type="match status" value="1"/>
</dbReference>
<proteinExistence type="predicted"/>